<comment type="caution">
    <text evidence="1">The sequence shown here is derived from an EMBL/GenBank/DDBJ whole genome shotgun (WGS) entry which is preliminary data.</text>
</comment>
<dbReference type="AlphaFoldDB" id="A0A1V9DCS2"/>
<gene>
    <name evidence="1" type="ORF">B2J69_17820</name>
</gene>
<protein>
    <submittedName>
        <fullName evidence="1">Uncharacterized protein</fullName>
    </submittedName>
</protein>
<evidence type="ECO:0000313" key="1">
    <source>
        <dbReference type="EMBL" id="OQP31671.1"/>
    </source>
</evidence>
<reference evidence="1 2" key="1">
    <citation type="submission" date="2017-02" db="EMBL/GenBank/DDBJ databases">
        <title>Whole genome shotgun sequence of Pantoea agglomerans strain AS1 isolated from a cycad, Zamia floridana in Central Florida, USA.</title>
        <authorList>
            <person name="Lata P."/>
            <person name="Govindarajan S."/>
            <person name="Qi F."/>
            <person name="Li J.-L."/>
            <person name="Maurya S.K."/>
            <person name="Sahoo M.K."/>
        </authorList>
    </citation>
    <scope>NUCLEOTIDE SEQUENCE [LARGE SCALE GENOMIC DNA]</scope>
    <source>
        <strain evidence="1 2">AS1</strain>
    </source>
</reference>
<organism evidence="1 2">
    <name type="scientific">Pantoea latae</name>
    <dbReference type="NCBI Taxonomy" id="1964541"/>
    <lineage>
        <taxon>Bacteria</taxon>
        <taxon>Pseudomonadati</taxon>
        <taxon>Pseudomonadota</taxon>
        <taxon>Gammaproteobacteria</taxon>
        <taxon>Enterobacterales</taxon>
        <taxon>Erwiniaceae</taxon>
        <taxon>Pantoea</taxon>
    </lineage>
</organism>
<name>A0A1V9DCS2_9GAMM</name>
<evidence type="ECO:0000313" key="2">
    <source>
        <dbReference type="Proteomes" id="UP000192769"/>
    </source>
</evidence>
<accession>A0A1V9DCS2</accession>
<keyword evidence="2" id="KW-1185">Reference proteome</keyword>
<sequence>MAHILLSRTYKSNNFSRLPIVCTNDAQLAQFADKKSELSTVKAVKGEKMKPGEAQEEKRRGAEKRSRLAKACEALNPLVTRLLSFFGLNALINLFAVH</sequence>
<dbReference type="EMBL" id="MWUE01000026">
    <property type="protein sequence ID" value="OQP31671.1"/>
    <property type="molecule type" value="Genomic_DNA"/>
</dbReference>
<proteinExistence type="predicted"/>
<dbReference type="Proteomes" id="UP000192769">
    <property type="component" value="Unassembled WGS sequence"/>
</dbReference>